<dbReference type="KEGG" id="dmo:Dmoj_GI21822"/>
<dbReference type="Gene3D" id="3.30.870.10">
    <property type="entry name" value="Endonuclease Chain A"/>
    <property type="match status" value="1"/>
</dbReference>
<accession>B4L5Z2</accession>
<evidence type="ECO:0000313" key="9">
    <source>
        <dbReference type="EMBL" id="EDW06601.2"/>
    </source>
</evidence>
<evidence type="ECO:0000256" key="6">
    <source>
        <dbReference type="ARBA" id="ARBA00043167"/>
    </source>
</evidence>
<evidence type="ECO:0000256" key="3">
    <source>
        <dbReference type="ARBA" id="ARBA00023098"/>
    </source>
</evidence>
<dbReference type="EMBL" id="CH933811">
    <property type="protein sequence ID" value="EDW06601.2"/>
    <property type="molecule type" value="Genomic_DNA"/>
</dbReference>
<keyword evidence="2" id="KW-0442">Lipid degradation</keyword>
<dbReference type="AlphaFoldDB" id="B4L5Z2"/>
<dbReference type="HOGENOM" id="CLU_080814_0_1_1"/>
<evidence type="ECO:0000256" key="5">
    <source>
        <dbReference type="ARBA" id="ARBA00040549"/>
    </source>
</evidence>
<keyword evidence="7" id="KW-0812">Transmembrane</keyword>
<dbReference type="InterPro" id="IPR051406">
    <property type="entry name" value="PLD_domain"/>
</dbReference>
<evidence type="ECO:0000256" key="2">
    <source>
        <dbReference type="ARBA" id="ARBA00022963"/>
    </source>
</evidence>
<evidence type="ECO:0000259" key="8">
    <source>
        <dbReference type="Pfam" id="PF13091"/>
    </source>
</evidence>
<protein>
    <recommendedName>
        <fullName evidence="5">Mitochondrial cardiolipin hydrolase</fullName>
    </recommendedName>
    <alternativeName>
        <fullName evidence="6">Mitochondrial phospholipase</fullName>
    </alternativeName>
</protein>
<keyword evidence="3" id="KW-0443">Lipid metabolism</keyword>
<dbReference type="Pfam" id="PF13091">
    <property type="entry name" value="PLDc_2"/>
    <property type="match status" value="1"/>
</dbReference>
<keyword evidence="10" id="KW-1185">Reference proteome</keyword>
<evidence type="ECO:0000313" key="10">
    <source>
        <dbReference type="Proteomes" id="UP000009192"/>
    </source>
</evidence>
<keyword evidence="7" id="KW-1133">Transmembrane helix</keyword>
<dbReference type="OrthoDB" id="5205528at2759"/>
<organism evidence="9 10">
    <name type="scientific">Drosophila mojavensis</name>
    <name type="common">Fruit fly</name>
    <dbReference type="NCBI Taxonomy" id="7230"/>
    <lineage>
        <taxon>Eukaryota</taxon>
        <taxon>Metazoa</taxon>
        <taxon>Ecdysozoa</taxon>
        <taxon>Arthropoda</taxon>
        <taxon>Hexapoda</taxon>
        <taxon>Insecta</taxon>
        <taxon>Pterygota</taxon>
        <taxon>Neoptera</taxon>
        <taxon>Endopterygota</taxon>
        <taxon>Diptera</taxon>
        <taxon>Brachycera</taxon>
        <taxon>Muscomorpha</taxon>
        <taxon>Ephydroidea</taxon>
        <taxon>Drosophilidae</taxon>
        <taxon>Drosophila</taxon>
    </lineage>
</organism>
<dbReference type="GO" id="GO:0016042">
    <property type="term" value="P:lipid catabolic process"/>
    <property type="evidence" value="ECO:0007669"/>
    <property type="project" value="UniProtKB-KW"/>
</dbReference>
<proteinExistence type="inferred from homology"/>
<feature type="transmembrane region" description="Helical" evidence="7">
    <location>
        <begin position="96"/>
        <end position="115"/>
    </location>
</feature>
<dbReference type="GO" id="GO:0034587">
    <property type="term" value="P:piRNA processing"/>
    <property type="evidence" value="ECO:0007669"/>
    <property type="project" value="TreeGrafter"/>
</dbReference>
<dbReference type="InterPro" id="IPR025202">
    <property type="entry name" value="PLD-like_dom"/>
</dbReference>
<evidence type="ECO:0000256" key="7">
    <source>
        <dbReference type="SAM" id="Phobius"/>
    </source>
</evidence>
<dbReference type="Proteomes" id="UP000009192">
    <property type="component" value="Unassembled WGS sequence"/>
</dbReference>
<evidence type="ECO:0000256" key="4">
    <source>
        <dbReference type="ARBA" id="ARBA00038012"/>
    </source>
</evidence>
<dbReference type="SMR" id="B4L5Z2"/>
<evidence type="ECO:0000256" key="1">
    <source>
        <dbReference type="ARBA" id="ARBA00022801"/>
    </source>
</evidence>
<dbReference type="SUPFAM" id="SSF56024">
    <property type="entry name" value="Phospholipase D/nuclease"/>
    <property type="match status" value="1"/>
</dbReference>
<dbReference type="GO" id="GO:0016891">
    <property type="term" value="F:RNA endonuclease activity producing 5'-phosphomonoesters, hydrolytic mechanism"/>
    <property type="evidence" value="ECO:0007669"/>
    <property type="project" value="TreeGrafter"/>
</dbReference>
<dbReference type="PANTHER" id="PTHR43856">
    <property type="entry name" value="CARDIOLIPIN HYDROLASE"/>
    <property type="match status" value="1"/>
</dbReference>
<keyword evidence="7" id="KW-0472">Membrane</keyword>
<reference evidence="9 10" key="1">
    <citation type="journal article" date="2007" name="Nature">
        <title>Evolution of genes and genomes on the Drosophila phylogeny.</title>
        <authorList>
            <consortium name="Drosophila 12 Genomes Consortium"/>
            <person name="Clark A.G."/>
            <person name="Eisen M.B."/>
            <person name="Smith D.R."/>
            <person name="Bergman C.M."/>
            <person name="Oliver B."/>
            <person name="Markow T.A."/>
            <person name="Kaufman T.C."/>
            <person name="Kellis M."/>
            <person name="Gelbart W."/>
            <person name="Iyer V.N."/>
            <person name="Pollard D.A."/>
            <person name="Sackton T.B."/>
            <person name="Larracuente A.M."/>
            <person name="Singh N.D."/>
            <person name="Abad J.P."/>
            <person name="Abt D.N."/>
            <person name="Adryan B."/>
            <person name="Aguade M."/>
            <person name="Akashi H."/>
            <person name="Anderson W.W."/>
            <person name="Aquadro C.F."/>
            <person name="Ardell D.H."/>
            <person name="Arguello R."/>
            <person name="Artieri C.G."/>
            <person name="Barbash D.A."/>
            <person name="Barker D."/>
            <person name="Barsanti P."/>
            <person name="Batterham P."/>
            <person name="Batzoglou S."/>
            <person name="Begun D."/>
            <person name="Bhutkar A."/>
            <person name="Blanco E."/>
            <person name="Bosak S.A."/>
            <person name="Bradley R.K."/>
            <person name="Brand A.D."/>
            <person name="Brent M.R."/>
            <person name="Brooks A.N."/>
            <person name="Brown R.H."/>
            <person name="Butlin R.K."/>
            <person name="Caggese C."/>
            <person name="Calvi B.R."/>
            <person name="Bernardo de Carvalho A."/>
            <person name="Caspi A."/>
            <person name="Castrezana S."/>
            <person name="Celniker S.E."/>
            <person name="Chang J.L."/>
            <person name="Chapple C."/>
            <person name="Chatterji S."/>
            <person name="Chinwalla A."/>
            <person name="Civetta A."/>
            <person name="Clifton S.W."/>
            <person name="Comeron J.M."/>
            <person name="Costello J.C."/>
            <person name="Coyne J.A."/>
            <person name="Daub J."/>
            <person name="David R.G."/>
            <person name="Delcher A.L."/>
            <person name="Delehaunty K."/>
            <person name="Do C.B."/>
            <person name="Ebling H."/>
            <person name="Edwards K."/>
            <person name="Eickbush T."/>
            <person name="Evans J.D."/>
            <person name="Filipski A."/>
            <person name="Findeiss S."/>
            <person name="Freyhult E."/>
            <person name="Fulton L."/>
            <person name="Fulton R."/>
            <person name="Garcia A.C."/>
            <person name="Gardiner A."/>
            <person name="Garfield D.A."/>
            <person name="Garvin B.E."/>
            <person name="Gibson G."/>
            <person name="Gilbert D."/>
            <person name="Gnerre S."/>
            <person name="Godfrey J."/>
            <person name="Good R."/>
            <person name="Gotea V."/>
            <person name="Gravely B."/>
            <person name="Greenberg A.J."/>
            <person name="Griffiths-Jones S."/>
            <person name="Gross S."/>
            <person name="Guigo R."/>
            <person name="Gustafson E.A."/>
            <person name="Haerty W."/>
            <person name="Hahn M.W."/>
            <person name="Halligan D.L."/>
            <person name="Halpern A.L."/>
            <person name="Halter G.M."/>
            <person name="Han M.V."/>
            <person name="Heger A."/>
            <person name="Hillier L."/>
            <person name="Hinrichs A.S."/>
            <person name="Holmes I."/>
            <person name="Hoskins R.A."/>
            <person name="Hubisz M.J."/>
            <person name="Hultmark D."/>
            <person name="Huntley M.A."/>
            <person name="Jaffe D.B."/>
            <person name="Jagadeeshan S."/>
            <person name="Jeck W.R."/>
            <person name="Johnson J."/>
            <person name="Jones C.D."/>
            <person name="Jordan W.C."/>
            <person name="Karpen G.H."/>
            <person name="Kataoka E."/>
            <person name="Keightley P.D."/>
            <person name="Kheradpour P."/>
            <person name="Kirkness E.F."/>
            <person name="Koerich L.B."/>
            <person name="Kristiansen K."/>
            <person name="Kudrna D."/>
            <person name="Kulathinal R.J."/>
            <person name="Kumar S."/>
            <person name="Kwok R."/>
            <person name="Lander E."/>
            <person name="Langley C.H."/>
            <person name="Lapoint R."/>
            <person name="Lazzaro B.P."/>
            <person name="Lee S.J."/>
            <person name="Levesque L."/>
            <person name="Li R."/>
            <person name="Lin C.F."/>
            <person name="Lin M.F."/>
            <person name="Lindblad-Toh K."/>
            <person name="Llopart A."/>
            <person name="Long M."/>
            <person name="Low L."/>
            <person name="Lozovsky E."/>
            <person name="Lu J."/>
            <person name="Luo M."/>
            <person name="Machado C.A."/>
            <person name="Makalowski W."/>
            <person name="Marzo M."/>
            <person name="Matsuda M."/>
            <person name="Matzkin L."/>
            <person name="McAllister B."/>
            <person name="McBride C.S."/>
            <person name="McKernan B."/>
            <person name="McKernan K."/>
            <person name="Mendez-Lago M."/>
            <person name="Minx P."/>
            <person name="Mollenhauer M.U."/>
            <person name="Montooth K."/>
            <person name="Mount S.M."/>
            <person name="Mu X."/>
            <person name="Myers E."/>
            <person name="Negre B."/>
            <person name="Newfeld S."/>
            <person name="Nielsen R."/>
            <person name="Noor M.A."/>
            <person name="O'Grady P."/>
            <person name="Pachter L."/>
            <person name="Papaceit M."/>
            <person name="Parisi M.J."/>
            <person name="Parisi M."/>
            <person name="Parts L."/>
            <person name="Pedersen J.S."/>
            <person name="Pesole G."/>
            <person name="Phillippy A.M."/>
            <person name="Ponting C.P."/>
            <person name="Pop M."/>
            <person name="Porcelli D."/>
            <person name="Powell J.R."/>
            <person name="Prohaska S."/>
            <person name="Pruitt K."/>
            <person name="Puig M."/>
            <person name="Quesneville H."/>
            <person name="Ram K.R."/>
            <person name="Rand D."/>
            <person name="Rasmussen M.D."/>
            <person name="Reed L.K."/>
            <person name="Reenan R."/>
            <person name="Reily A."/>
            <person name="Remington K.A."/>
            <person name="Rieger T.T."/>
            <person name="Ritchie M.G."/>
            <person name="Robin C."/>
            <person name="Rogers Y.H."/>
            <person name="Rohde C."/>
            <person name="Rozas J."/>
            <person name="Rubenfield M.J."/>
            <person name="Ruiz A."/>
            <person name="Russo S."/>
            <person name="Salzberg S.L."/>
            <person name="Sanchez-Gracia A."/>
            <person name="Saranga D.J."/>
            <person name="Sato H."/>
            <person name="Schaeffer S.W."/>
            <person name="Schatz M.C."/>
            <person name="Schlenke T."/>
            <person name="Schwartz R."/>
            <person name="Segarra C."/>
            <person name="Singh R.S."/>
            <person name="Sirot L."/>
            <person name="Sirota M."/>
            <person name="Sisneros N.B."/>
            <person name="Smith C.D."/>
            <person name="Smith T.F."/>
            <person name="Spieth J."/>
            <person name="Stage D.E."/>
            <person name="Stark A."/>
            <person name="Stephan W."/>
            <person name="Strausberg R.L."/>
            <person name="Strempel S."/>
            <person name="Sturgill D."/>
            <person name="Sutton G."/>
            <person name="Sutton G.G."/>
            <person name="Tao W."/>
            <person name="Teichmann S."/>
            <person name="Tobari Y.N."/>
            <person name="Tomimura Y."/>
            <person name="Tsolas J.M."/>
            <person name="Valente V.L."/>
            <person name="Venter E."/>
            <person name="Venter J.C."/>
            <person name="Vicario S."/>
            <person name="Vieira F.G."/>
            <person name="Vilella A.J."/>
            <person name="Villasante A."/>
            <person name="Walenz B."/>
            <person name="Wang J."/>
            <person name="Wasserman M."/>
            <person name="Watts T."/>
            <person name="Wilson D."/>
            <person name="Wilson R.K."/>
            <person name="Wing R.A."/>
            <person name="Wolfner M.F."/>
            <person name="Wong A."/>
            <person name="Wong G.K."/>
            <person name="Wu C.I."/>
            <person name="Wu G."/>
            <person name="Yamamoto D."/>
            <person name="Yang H.P."/>
            <person name="Yang S.P."/>
            <person name="Yorke J.A."/>
            <person name="Yoshida K."/>
            <person name="Zdobnov E."/>
            <person name="Zhang P."/>
            <person name="Zhang Y."/>
            <person name="Zimin A.V."/>
            <person name="Baldwin J."/>
            <person name="Abdouelleil A."/>
            <person name="Abdulkadir J."/>
            <person name="Abebe A."/>
            <person name="Abera B."/>
            <person name="Abreu J."/>
            <person name="Acer S.C."/>
            <person name="Aftuck L."/>
            <person name="Alexander A."/>
            <person name="An P."/>
            <person name="Anderson E."/>
            <person name="Anderson S."/>
            <person name="Arachi H."/>
            <person name="Azer M."/>
            <person name="Bachantsang P."/>
            <person name="Barry A."/>
            <person name="Bayul T."/>
            <person name="Berlin A."/>
            <person name="Bessette D."/>
            <person name="Bloom T."/>
            <person name="Blye J."/>
            <person name="Boguslavskiy L."/>
            <person name="Bonnet C."/>
            <person name="Boukhgalter B."/>
            <person name="Bourzgui I."/>
            <person name="Brown A."/>
            <person name="Cahill P."/>
            <person name="Channer S."/>
            <person name="Cheshatsang Y."/>
            <person name="Chuda L."/>
            <person name="Citroen M."/>
            <person name="Collymore A."/>
            <person name="Cooke P."/>
            <person name="Costello M."/>
            <person name="D'Aco K."/>
            <person name="Daza R."/>
            <person name="De Haan G."/>
            <person name="DeGray S."/>
            <person name="DeMaso C."/>
            <person name="Dhargay N."/>
            <person name="Dooley K."/>
            <person name="Dooley E."/>
            <person name="Doricent M."/>
            <person name="Dorje P."/>
            <person name="Dorjee K."/>
            <person name="Dupes A."/>
            <person name="Elong R."/>
            <person name="Falk J."/>
            <person name="Farina A."/>
            <person name="Faro S."/>
            <person name="Ferguson D."/>
            <person name="Fisher S."/>
            <person name="Foley C.D."/>
            <person name="Franke A."/>
            <person name="Friedrich D."/>
            <person name="Gadbois L."/>
            <person name="Gearin G."/>
            <person name="Gearin C.R."/>
            <person name="Giannoukos G."/>
            <person name="Goode T."/>
            <person name="Graham J."/>
            <person name="Grandbois E."/>
            <person name="Grewal S."/>
            <person name="Gyaltsen K."/>
            <person name="Hafez N."/>
            <person name="Hagos B."/>
            <person name="Hall J."/>
            <person name="Henson C."/>
            <person name="Hollinger A."/>
            <person name="Honan T."/>
            <person name="Huard M.D."/>
            <person name="Hughes L."/>
            <person name="Hurhula B."/>
            <person name="Husby M.E."/>
            <person name="Kamat A."/>
            <person name="Kanga B."/>
            <person name="Kashin S."/>
            <person name="Khazanovich D."/>
            <person name="Kisner P."/>
            <person name="Lance K."/>
            <person name="Lara M."/>
            <person name="Lee W."/>
            <person name="Lennon N."/>
            <person name="Letendre F."/>
            <person name="LeVine R."/>
            <person name="Lipovsky A."/>
            <person name="Liu X."/>
            <person name="Liu J."/>
            <person name="Liu S."/>
            <person name="Lokyitsang T."/>
            <person name="Lokyitsang Y."/>
            <person name="Lubonja R."/>
            <person name="Lui A."/>
            <person name="MacDonald P."/>
            <person name="Magnisalis V."/>
            <person name="Maru K."/>
            <person name="Matthews C."/>
            <person name="McCusker W."/>
            <person name="McDonough S."/>
            <person name="Mehta T."/>
            <person name="Meldrim J."/>
            <person name="Meneus L."/>
            <person name="Mihai O."/>
            <person name="Mihalev A."/>
            <person name="Mihova T."/>
            <person name="Mittelman R."/>
            <person name="Mlenga V."/>
            <person name="Montmayeur A."/>
            <person name="Mulrain L."/>
            <person name="Navidi A."/>
            <person name="Naylor J."/>
            <person name="Negash T."/>
            <person name="Nguyen T."/>
            <person name="Nguyen N."/>
            <person name="Nicol R."/>
            <person name="Norbu C."/>
            <person name="Norbu N."/>
            <person name="Novod N."/>
            <person name="O'Neill B."/>
            <person name="Osman S."/>
            <person name="Markiewicz E."/>
            <person name="Oyono O.L."/>
            <person name="Patti C."/>
            <person name="Phunkhang P."/>
            <person name="Pierre F."/>
            <person name="Priest M."/>
            <person name="Raghuraman S."/>
            <person name="Rege F."/>
            <person name="Reyes R."/>
            <person name="Rise C."/>
            <person name="Rogov P."/>
            <person name="Ross K."/>
            <person name="Ryan E."/>
            <person name="Settipalli S."/>
            <person name="Shea T."/>
            <person name="Sherpa N."/>
            <person name="Shi L."/>
            <person name="Shih D."/>
            <person name="Sparrow T."/>
            <person name="Spaulding J."/>
            <person name="Stalker J."/>
            <person name="Stange-Thomann N."/>
            <person name="Stavropoulos S."/>
            <person name="Stone C."/>
            <person name="Strader C."/>
            <person name="Tesfaye S."/>
            <person name="Thomson T."/>
            <person name="Thoulutsang Y."/>
            <person name="Thoulutsang D."/>
            <person name="Topham K."/>
            <person name="Topping I."/>
            <person name="Tsamla T."/>
            <person name="Vassiliev H."/>
            <person name="Vo A."/>
            <person name="Wangchuk T."/>
            <person name="Wangdi T."/>
            <person name="Weiand M."/>
            <person name="Wilkinson J."/>
            <person name="Wilson A."/>
            <person name="Yadav S."/>
            <person name="Young G."/>
            <person name="Yu Q."/>
            <person name="Zembek L."/>
            <person name="Zhong D."/>
            <person name="Zimmer A."/>
            <person name="Zwirko Z."/>
            <person name="Jaffe D.B."/>
            <person name="Alvarez P."/>
            <person name="Brockman W."/>
            <person name="Butler J."/>
            <person name="Chin C."/>
            <person name="Gnerre S."/>
            <person name="Grabherr M."/>
            <person name="Kleber M."/>
            <person name="Mauceli E."/>
            <person name="MacCallum I."/>
        </authorList>
    </citation>
    <scope>NUCLEOTIDE SEQUENCE [LARGE SCALE GENOMIC DNA]</scope>
    <source>
        <strain evidence="10">Tucson 15081-1352.22</strain>
    </source>
</reference>
<feature type="transmembrane region" description="Helical" evidence="7">
    <location>
        <begin position="7"/>
        <end position="30"/>
    </location>
</feature>
<dbReference type="PANTHER" id="PTHR43856:SF1">
    <property type="entry name" value="MITOCHONDRIAL CARDIOLIPIN HYDROLASE"/>
    <property type="match status" value="1"/>
</dbReference>
<dbReference type="GO" id="GO:0005739">
    <property type="term" value="C:mitochondrion"/>
    <property type="evidence" value="ECO:0007669"/>
    <property type="project" value="TreeGrafter"/>
</dbReference>
<dbReference type="InParanoid" id="B4L5Z2"/>
<keyword evidence="1" id="KW-0378">Hydrolase</keyword>
<dbReference type="eggNOG" id="ENOG502RXG9">
    <property type="taxonomic scope" value="Eukaryota"/>
</dbReference>
<sequence>MFEMWDYYFWSLVVITSSLIAAFEVIWFAYQLVCKWRKDRMQEVLIFNELGAVCAKEHLRLSLMGRVFYCTNVNCSQKHVNRIIEHLNNAKFSIDLAMYTIGSIGMVSALMNALLRNVVVRIIVSQRNATLSCVLLDLIDHGAQLRCQSCDNFMHHKFCVIDGQGQVNRVWNKKRKNGPKTRGVLMNGSLNWTDSGFCGNWENVVITTNPDVVQAFQEEFNRMWMAFSTKTKFY</sequence>
<gene>
    <name evidence="9" type="primary">Dmoj\GI21822</name>
    <name evidence="9" type="ORF">Dmoj_GI21822</name>
</gene>
<comment type="similarity">
    <text evidence="4">Belongs to the phospholipase D family. MitoPLD/Zucchini subfamily.</text>
</comment>
<name>B4L5Z2_DROMO</name>
<feature type="domain" description="Phospholipase D-like" evidence="8">
    <location>
        <begin position="83"/>
        <end position="224"/>
    </location>
</feature>